<sequence>MVGKSYYWPAGIAVSLCVCAPTATAKDFGNWGPPVNVKTLPGSSPEISTEFTEGCPIQSPYDDALYIASNRPGGLGGLDIWVARRNGEGWGTPENAGAPINSSADDFCPTPARGNRLFFVSKRTEPNGDIYVSKNGKVTSVGPNINSAAQEWSPSFFETDGGSEVLYFSSTRNGGQDIFYSVNGGPAQLATGGVNSSANDARPNVRRDGLEMVWDSDRYTTLGGPDIFVSTRASVDDPWGPAVHLDAPINSSAVESRASLSWDGTELLFGSTRPGGEGGSDVYLSRRSKITGK</sequence>
<protein>
    <submittedName>
        <fullName evidence="3">Uncharacterized protein</fullName>
    </submittedName>
</protein>
<dbReference type="InterPro" id="IPR011042">
    <property type="entry name" value="6-blade_b-propeller_TolB-like"/>
</dbReference>
<gene>
    <name evidence="3" type="ORF">D3M59_11280</name>
</gene>
<dbReference type="Proteomes" id="UP000285023">
    <property type="component" value="Unassembled WGS sequence"/>
</dbReference>
<feature type="chain" id="PRO_5019284123" evidence="2">
    <location>
        <begin position="26"/>
        <end position="293"/>
    </location>
</feature>
<accession>A0A418PYG1</accession>
<name>A0A418PYG1_9SPHN</name>
<dbReference type="InterPro" id="IPR011659">
    <property type="entry name" value="WD40"/>
</dbReference>
<organism evidence="3 4">
    <name type="scientific">Sphingomonas edaphi</name>
    <dbReference type="NCBI Taxonomy" id="2315689"/>
    <lineage>
        <taxon>Bacteria</taxon>
        <taxon>Pseudomonadati</taxon>
        <taxon>Pseudomonadota</taxon>
        <taxon>Alphaproteobacteria</taxon>
        <taxon>Sphingomonadales</taxon>
        <taxon>Sphingomonadaceae</taxon>
        <taxon>Sphingomonas</taxon>
    </lineage>
</organism>
<dbReference type="RefSeq" id="WP_119533779.1">
    <property type="nucleotide sequence ID" value="NZ_QXTF01000004.1"/>
</dbReference>
<proteinExistence type="predicted"/>
<dbReference type="OrthoDB" id="9809364at2"/>
<evidence type="ECO:0000256" key="2">
    <source>
        <dbReference type="SAM" id="SignalP"/>
    </source>
</evidence>
<reference evidence="3 4" key="1">
    <citation type="submission" date="2018-09" db="EMBL/GenBank/DDBJ databases">
        <title>Sphingomonas sp. DAC4.</title>
        <authorList>
            <person name="Seo T."/>
        </authorList>
    </citation>
    <scope>NUCLEOTIDE SEQUENCE [LARGE SCALE GENOMIC DNA]</scope>
    <source>
        <strain evidence="3 4">DAC4</strain>
    </source>
</reference>
<dbReference type="SUPFAM" id="SSF82171">
    <property type="entry name" value="DPP6 N-terminal domain-like"/>
    <property type="match status" value="1"/>
</dbReference>
<evidence type="ECO:0000256" key="1">
    <source>
        <dbReference type="SAM" id="MobiDB-lite"/>
    </source>
</evidence>
<dbReference type="Pfam" id="PF07676">
    <property type="entry name" value="PD40"/>
    <property type="match status" value="1"/>
</dbReference>
<dbReference type="EMBL" id="QXTF01000004">
    <property type="protein sequence ID" value="RIX27124.1"/>
    <property type="molecule type" value="Genomic_DNA"/>
</dbReference>
<dbReference type="AlphaFoldDB" id="A0A418PYG1"/>
<comment type="caution">
    <text evidence="3">The sequence shown here is derived from an EMBL/GenBank/DDBJ whole genome shotgun (WGS) entry which is preliminary data.</text>
</comment>
<feature type="signal peptide" evidence="2">
    <location>
        <begin position="1"/>
        <end position="25"/>
    </location>
</feature>
<evidence type="ECO:0000313" key="4">
    <source>
        <dbReference type="Proteomes" id="UP000285023"/>
    </source>
</evidence>
<keyword evidence="4" id="KW-1185">Reference proteome</keyword>
<feature type="region of interest" description="Disordered" evidence="1">
    <location>
        <begin position="270"/>
        <end position="293"/>
    </location>
</feature>
<keyword evidence="2" id="KW-0732">Signal</keyword>
<evidence type="ECO:0000313" key="3">
    <source>
        <dbReference type="EMBL" id="RIX27124.1"/>
    </source>
</evidence>
<dbReference type="Gene3D" id="2.120.10.30">
    <property type="entry name" value="TolB, C-terminal domain"/>
    <property type="match status" value="1"/>
</dbReference>